<dbReference type="InterPro" id="IPR050157">
    <property type="entry name" value="PSI_iron-sulfur_center"/>
</dbReference>
<dbReference type="GO" id="GO:0051539">
    <property type="term" value="F:4 iron, 4 sulfur cluster binding"/>
    <property type="evidence" value="ECO:0007669"/>
    <property type="project" value="UniProtKB-KW"/>
</dbReference>
<dbReference type="GO" id="GO:0005737">
    <property type="term" value="C:cytoplasm"/>
    <property type="evidence" value="ECO:0007669"/>
    <property type="project" value="TreeGrafter"/>
</dbReference>
<evidence type="ECO:0000256" key="2">
    <source>
        <dbReference type="ARBA" id="ARBA00022723"/>
    </source>
</evidence>
<reference evidence="6 7" key="1">
    <citation type="submission" date="2014-12" db="EMBL/GenBank/DDBJ databases">
        <title>Genomes of Geoalkalibacter ferrihydriticus and Geoalkalibacter subterraneus, two haloalkaliphilic metal-reducing members of the Geobacteraceae.</title>
        <authorList>
            <person name="Badalamenti J.P."/>
            <person name="Torres C.I."/>
            <person name="Krajmalnik-Brown R."/>
            <person name="Bond D.R."/>
        </authorList>
    </citation>
    <scope>NUCLEOTIDE SEQUENCE [LARGE SCALE GENOMIC DNA]</scope>
    <source>
        <strain evidence="6 7">DSM 17813</strain>
    </source>
</reference>
<dbReference type="Proteomes" id="UP000035068">
    <property type="component" value="Unassembled WGS sequence"/>
</dbReference>
<accession>A0A0C2HQX1</accession>
<organism evidence="6 7">
    <name type="scientific">Geoalkalibacter ferrihydriticus DSM 17813</name>
    <dbReference type="NCBI Taxonomy" id="1121915"/>
    <lineage>
        <taxon>Bacteria</taxon>
        <taxon>Pseudomonadati</taxon>
        <taxon>Thermodesulfobacteriota</taxon>
        <taxon>Desulfuromonadia</taxon>
        <taxon>Desulfuromonadales</taxon>
        <taxon>Geoalkalibacteraceae</taxon>
        <taxon>Geoalkalibacter</taxon>
    </lineage>
</organism>
<gene>
    <name evidence="6" type="ORF">GFER_00495</name>
</gene>
<dbReference type="PROSITE" id="PS51379">
    <property type="entry name" value="4FE4S_FER_2"/>
    <property type="match status" value="2"/>
</dbReference>
<keyword evidence="4" id="KW-0411">Iron-sulfur</keyword>
<evidence type="ECO:0000259" key="5">
    <source>
        <dbReference type="PROSITE" id="PS51379"/>
    </source>
</evidence>
<dbReference type="PANTHER" id="PTHR24960">
    <property type="entry name" value="PHOTOSYSTEM I IRON-SULFUR CENTER-RELATED"/>
    <property type="match status" value="1"/>
</dbReference>
<dbReference type="SUPFAM" id="SSF54862">
    <property type="entry name" value="4Fe-4S ferredoxins"/>
    <property type="match status" value="1"/>
</dbReference>
<name>A0A0C2HQX1_9BACT</name>
<comment type="caution">
    <text evidence="6">The sequence shown here is derived from an EMBL/GenBank/DDBJ whole genome shotgun (WGS) entry which is preliminary data.</text>
</comment>
<evidence type="ECO:0000313" key="7">
    <source>
        <dbReference type="Proteomes" id="UP000035068"/>
    </source>
</evidence>
<feature type="domain" description="4Fe-4S ferredoxin-type" evidence="5">
    <location>
        <begin position="1"/>
        <end position="25"/>
    </location>
</feature>
<dbReference type="RefSeq" id="WP_040095106.1">
    <property type="nucleotide sequence ID" value="NZ_JWJD01000001.1"/>
</dbReference>
<keyword evidence="1" id="KW-0004">4Fe-4S</keyword>
<dbReference type="PANTHER" id="PTHR24960:SF79">
    <property type="entry name" value="PHOTOSYSTEM I IRON-SULFUR CENTER"/>
    <property type="match status" value="1"/>
</dbReference>
<dbReference type="AlphaFoldDB" id="A0A0C2HQX1"/>
<keyword evidence="2" id="KW-0479">Metal-binding</keyword>
<sequence>MAYTINDECINCGACDPTCPVDAISEQGDVRVIDAATCTDCGACVDSCPVDAIHPA</sequence>
<evidence type="ECO:0000256" key="3">
    <source>
        <dbReference type="ARBA" id="ARBA00023004"/>
    </source>
</evidence>
<feature type="domain" description="4Fe-4S ferredoxin-type" evidence="5">
    <location>
        <begin position="29"/>
        <end position="56"/>
    </location>
</feature>
<protein>
    <submittedName>
        <fullName evidence="6">Ferredoxin</fullName>
    </submittedName>
</protein>
<keyword evidence="3" id="KW-0408">Iron</keyword>
<dbReference type="GO" id="GO:0046872">
    <property type="term" value="F:metal ion binding"/>
    <property type="evidence" value="ECO:0007669"/>
    <property type="project" value="UniProtKB-KW"/>
</dbReference>
<evidence type="ECO:0000256" key="4">
    <source>
        <dbReference type="ARBA" id="ARBA00023014"/>
    </source>
</evidence>
<keyword evidence="7" id="KW-1185">Reference proteome</keyword>
<evidence type="ECO:0000313" key="6">
    <source>
        <dbReference type="EMBL" id="KIH77280.1"/>
    </source>
</evidence>
<dbReference type="Gene3D" id="3.30.70.20">
    <property type="match status" value="1"/>
</dbReference>
<dbReference type="PROSITE" id="PS00198">
    <property type="entry name" value="4FE4S_FER_1"/>
    <property type="match status" value="2"/>
</dbReference>
<dbReference type="InterPro" id="IPR017896">
    <property type="entry name" value="4Fe4S_Fe-S-bd"/>
</dbReference>
<evidence type="ECO:0000256" key="1">
    <source>
        <dbReference type="ARBA" id="ARBA00022485"/>
    </source>
</evidence>
<proteinExistence type="predicted"/>
<dbReference type="InterPro" id="IPR017900">
    <property type="entry name" value="4Fe4S_Fe_S_CS"/>
</dbReference>
<dbReference type="EMBL" id="JWJD01000001">
    <property type="protein sequence ID" value="KIH77280.1"/>
    <property type="molecule type" value="Genomic_DNA"/>
</dbReference>
<dbReference type="Pfam" id="PF13187">
    <property type="entry name" value="Fer4_9"/>
    <property type="match status" value="1"/>
</dbReference>